<dbReference type="Pfam" id="PF24179">
    <property type="entry name" value="NTE_Ploop"/>
    <property type="match status" value="1"/>
</dbReference>
<dbReference type="InterPro" id="IPR002641">
    <property type="entry name" value="PNPLA_dom"/>
</dbReference>
<dbReference type="PROSITE" id="PS51635">
    <property type="entry name" value="PNPLA"/>
    <property type="match status" value="1"/>
</dbReference>
<dbReference type="Gene3D" id="2.60.120.10">
    <property type="entry name" value="Jelly Rolls"/>
    <property type="match status" value="3"/>
</dbReference>
<dbReference type="InterPro" id="IPR016035">
    <property type="entry name" value="Acyl_Trfase/lysoPLipase"/>
</dbReference>
<dbReference type="EC" id="3.1.1.5" evidence="3 14"/>
<dbReference type="SMART" id="SM00100">
    <property type="entry name" value="cNMP"/>
    <property type="match status" value="2"/>
</dbReference>
<keyword evidence="12 14" id="KW-0472">Membrane</keyword>
<comment type="subcellular location">
    <subcellularLocation>
        <location evidence="1 14">Endoplasmic reticulum membrane</location>
    </subcellularLocation>
</comment>
<protein>
    <recommendedName>
        <fullName evidence="4 14">Lysophospholipase NTE1</fullName>
        <ecNumber evidence="3 14">3.1.1.5</ecNumber>
    </recommendedName>
    <alternativeName>
        <fullName evidence="14">Intracellular phospholipase B</fullName>
    </alternativeName>
</protein>
<evidence type="ECO:0000256" key="8">
    <source>
        <dbReference type="ARBA" id="ARBA00022824"/>
    </source>
</evidence>
<sequence>MDSVAVSPPLEVPETYGNHPLVSLVSACFWVIIYALSWVKWVVAFVTITIPTLILSILSYSMTLTLNFWSFAIMFVASGVALNYWIRFRYLNNYSQLKEPPLHKPDANELHPDINSPDPAPVFHNYLDDFLQAVRVFGFLEKPVFHELARHLQTRRLIAGDSLSLDQDRSFYCVVDGMVQVFAQTGQQAVPDQRGSWDEDDMNGYQLLNEVGSGGTLSSLFTILSLFTEDVPMSWQDGEPEAAQSQEPPDILTAEAPIRNRMKRADSDVSQLDLVPESPGYSPRRNASASSATSTVQGPHFATPTASRAPSPQTHGSTFSQRNAQASTELHHGVVARATEDTTLAVIPAEAFRRLTKKFPKATGHIVQVILTRFSRVTFNAAHKYLGLTTEVLRTEKAINDIACHPLPASFYEGGGLQYLRQRFDGKANQDVSSDKDYFSYMSPTMEPSKSPQGPILPKANQTDSPLQLKTPFRTPTSRHEVQAGDLHSSATHSDVYRPLTRTFSVLNTPLISRKTVSKDGILGGNAAPLSKDEFDLRDEVMSCIAKSIGLLQPPPSAAESVETSPTFSATEGPGGRPQSNSYSSFGSLSLLSLNDDASSMTGGSASVKNGGYMSGLDNEVEILFFAAGSTLAKAGESHTGLFYVIEGFLDILLPQETKSRPNMSSTQTQAKSGLNQETVYEKDSGSAHEHLPGSDKSHKLLFTVKPGGIAGYLASLCSTASYVDIKAKTDTYVGFLPSHALERLLEKRPIVLLTLAKRLISLLSPLVLQIDASLDWMQVNAGQVLWRPGDVSDSFYIVINGRLRAITEKESGGVQVAGEYGQGDTVGELDVITSSPRRTTVHAIRDTELIRMPQTLFNAISARNPQTTAQLLRMIASRVRDEVDSSSSAQATNGTSELGRNNMNLKTVAILPVSRHVPVDAFARKLQTALEGIGASTSYLNQASVSAHLGHHAFSRMGKLKAAGWLADQEQRYRIVLYVADSPVNSPWTQTCIRQADCVMVVGMGDDPGTGEYERLLLSMKTTARKELVLLHPTRSVLPGSTREWLKTRNWVHQHIHVELRGLVLPLPKAPISAEDPGAVKALKNFKDKVQSGIQKYRGGAADPGPQRQPNSNDFSRLARRICGCSIGVVLGGGGARGISHLGVLRALEEYGIPIDLIAGTSIGAYVGGLYAREGDIIFSVGRAKQFSARMGNIWRILSDVTYPIVAYTTGHEFNRSIYKSFYDLHIEDMWLPYFCNSTNINTSRMEIHKTGYAWRFIRASMTLIGLLPPLCDNGNMLVDGGYVDNLPVAAMFLMGASAVFASDVGSIDDNSPRNFGDSVSGWWLLLNRFNPFSGANGAPAITEIQSRLAYVSSIKTLEDAKAAPGCLYMQMPVQEYGTMQFGKFEEIQKKGYEAAMEILEKLDEGGKLPSSSINGKESSAKGQRKGRSARRNSV</sequence>
<dbReference type="EMBL" id="KV417521">
    <property type="protein sequence ID" value="KZP25335.1"/>
    <property type="molecule type" value="Genomic_DNA"/>
</dbReference>
<keyword evidence="8 14" id="KW-0256">Endoplasmic reticulum</keyword>
<feature type="short sequence motif" description="GXSXG" evidence="13">
    <location>
        <begin position="1161"/>
        <end position="1165"/>
    </location>
</feature>
<dbReference type="PROSITE" id="PS01237">
    <property type="entry name" value="UPF0028"/>
    <property type="match status" value="1"/>
</dbReference>
<accession>A0A166NSM6</accession>
<gene>
    <name evidence="18" type="ORF">FIBSPDRAFT_918462</name>
</gene>
<dbReference type="InterPro" id="IPR000595">
    <property type="entry name" value="cNMP-bd_dom"/>
</dbReference>
<dbReference type="InterPro" id="IPR050301">
    <property type="entry name" value="NTE"/>
</dbReference>
<dbReference type="PROSITE" id="PS50042">
    <property type="entry name" value="CNMP_BINDING_3"/>
    <property type="match status" value="1"/>
</dbReference>
<comment type="catalytic activity">
    <reaction evidence="14">
        <text>a 1-acyl-sn-glycero-3-phosphocholine + H2O = sn-glycerol 3-phosphocholine + a fatty acid + H(+)</text>
        <dbReference type="Rhea" id="RHEA:15177"/>
        <dbReference type="ChEBI" id="CHEBI:15377"/>
        <dbReference type="ChEBI" id="CHEBI:15378"/>
        <dbReference type="ChEBI" id="CHEBI:16870"/>
        <dbReference type="ChEBI" id="CHEBI:28868"/>
        <dbReference type="ChEBI" id="CHEBI:58168"/>
        <dbReference type="EC" id="3.1.1.5"/>
    </reaction>
</comment>
<evidence type="ECO:0000259" key="16">
    <source>
        <dbReference type="PROSITE" id="PS50042"/>
    </source>
</evidence>
<evidence type="ECO:0000256" key="10">
    <source>
        <dbReference type="ARBA" id="ARBA00022989"/>
    </source>
</evidence>
<reference evidence="18 19" key="1">
    <citation type="journal article" date="2016" name="Mol. Biol. Evol.">
        <title>Comparative Genomics of Early-Diverging Mushroom-Forming Fungi Provides Insights into the Origins of Lignocellulose Decay Capabilities.</title>
        <authorList>
            <person name="Nagy L.G."/>
            <person name="Riley R."/>
            <person name="Tritt A."/>
            <person name="Adam C."/>
            <person name="Daum C."/>
            <person name="Floudas D."/>
            <person name="Sun H."/>
            <person name="Yadav J.S."/>
            <person name="Pangilinan J."/>
            <person name="Larsson K.H."/>
            <person name="Matsuura K."/>
            <person name="Barry K."/>
            <person name="Labutti K."/>
            <person name="Kuo R."/>
            <person name="Ohm R.A."/>
            <person name="Bhattacharya S.S."/>
            <person name="Shirouzu T."/>
            <person name="Yoshinaga Y."/>
            <person name="Martin F.M."/>
            <person name="Grigoriev I.V."/>
            <person name="Hibbett D.S."/>
        </authorList>
    </citation>
    <scope>NUCLEOTIDE SEQUENCE [LARGE SCALE GENOMIC DNA]</scope>
    <source>
        <strain evidence="18 19">CBS 109695</strain>
    </source>
</reference>
<feature type="region of interest" description="Disordered" evidence="15">
    <location>
        <begin position="262"/>
        <end position="325"/>
    </location>
</feature>
<evidence type="ECO:0000313" key="18">
    <source>
        <dbReference type="EMBL" id="KZP25335.1"/>
    </source>
</evidence>
<comment type="similarity">
    <text evidence="2 14">Belongs to the NTE family.</text>
</comment>
<dbReference type="Pfam" id="PF00027">
    <property type="entry name" value="cNMP_binding"/>
    <property type="match status" value="1"/>
</dbReference>
<feature type="transmembrane region" description="Helical" evidence="14">
    <location>
        <begin position="20"/>
        <end position="36"/>
    </location>
</feature>
<dbReference type="SUPFAM" id="SSF52151">
    <property type="entry name" value="FabD/lysophospholipase-like"/>
    <property type="match status" value="1"/>
</dbReference>
<proteinExistence type="inferred from homology"/>
<feature type="transmembrane region" description="Helical" evidence="14">
    <location>
        <begin position="41"/>
        <end position="62"/>
    </location>
</feature>
<feature type="domain" description="Cyclic nucleotide-binding" evidence="16">
    <location>
        <begin position="759"/>
        <end position="861"/>
    </location>
</feature>
<dbReference type="STRING" id="436010.A0A166NSM6"/>
<dbReference type="GO" id="GO:0005789">
    <property type="term" value="C:endoplasmic reticulum membrane"/>
    <property type="evidence" value="ECO:0007669"/>
    <property type="project" value="UniProtKB-SubCell"/>
</dbReference>
<dbReference type="PANTHER" id="PTHR14226">
    <property type="entry name" value="NEUROPATHY TARGET ESTERASE/SWISS CHEESE D.MELANOGASTER"/>
    <property type="match status" value="1"/>
</dbReference>
<feature type="short sequence motif" description="DGA/G" evidence="13">
    <location>
        <begin position="1281"/>
        <end position="1283"/>
    </location>
</feature>
<feature type="compositionally biased region" description="Polar residues" evidence="15">
    <location>
        <begin position="1411"/>
        <end position="1423"/>
    </location>
</feature>
<evidence type="ECO:0000259" key="17">
    <source>
        <dbReference type="PROSITE" id="PS51635"/>
    </source>
</evidence>
<feature type="short sequence motif" description="GXGXXG" evidence="13">
    <location>
        <begin position="1134"/>
        <end position="1139"/>
    </location>
</feature>
<dbReference type="PANTHER" id="PTHR14226:SF29">
    <property type="entry name" value="NEUROPATHY TARGET ESTERASE SWS"/>
    <property type="match status" value="1"/>
</dbReference>
<keyword evidence="5 14" id="KW-0812">Transmembrane</keyword>
<dbReference type="GO" id="GO:0016042">
    <property type="term" value="P:lipid catabolic process"/>
    <property type="evidence" value="ECO:0007669"/>
    <property type="project" value="UniProtKB-UniRule"/>
</dbReference>
<dbReference type="Gene3D" id="3.40.1090.10">
    <property type="entry name" value="Cytosolic phospholipase A2 catalytic domain"/>
    <property type="match status" value="2"/>
</dbReference>
<keyword evidence="11 13" id="KW-0443">Lipid metabolism</keyword>
<dbReference type="GO" id="GO:0004622">
    <property type="term" value="F:phosphatidylcholine lysophospholipase activity"/>
    <property type="evidence" value="ECO:0007669"/>
    <property type="project" value="UniProtKB-EC"/>
</dbReference>
<feature type="domain" description="PNPLA" evidence="17">
    <location>
        <begin position="1130"/>
        <end position="1294"/>
    </location>
</feature>
<feature type="region of interest" description="Disordered" evidence="15">
    <location>
        <begin position="1407"/>
        <end position="1436"/>
    </location>
</feature>
<keyword evidence="19" id="KW-1185">Reference proteome</keyword>
<feature type="active site" description="Nucleophile" evidence="13">
    <location>
        <position position="1163"/>
    </location>
</feature>
<evidence type="ECO:0000256" key="7">
    <source>
        <dbReference type="ARBA" id="ARBA00022801"/>
    </source>
</evidence>
<dbReference type="InterPro" id="IPR014710">
    <property type="entry name" value="RmlC-like_jellyroll"/>
</dbReference>
<feature type="compositionally biased region" description="Polar residues" evidence="15">
    <location>
        <begin position="304"/>
        <end position="325"/>
    </location>
</feature>
<evidence type="ECO:0000256" key="11">
    <source>
        <dbReference type="ARBA" id="ARBA00023098"/>
    </source>
</evidence>
<dbReference type="SUPFAM" id="SSF51206">
    <property type="entry name" value="cAMP-binding domain-like"/>
    <property type="match status" value="3"/>
</dbReference>
<dbReference type="Pfam" id="PF01734">
    <property type="entry name" value="Patatin"/>
    <property type="match status" value="1"/>
</dbReference>
<evidence type="ECO:0000256" key="15">
    <source>
        <dbReference type="SAM" id="MobiDB-lite"/>
    </source>
</evidence>
<evidence type="ECO:0000256" key="14">
    <source>
        <dbReference type="RuleBase" id="RU362043"/>
    </source>
</evidence>
<evidence type="ECO:0000256" key="9">
    <source>
        <dbReference type="ARBA" id="ARBA00022963"/>
    </source>
</evidence>
<dbReference type="CDD" id="cd00038">
    <property type="entry name" value="CAP_ED"/>
    <property type="match status" value="2"/>
</dbReference>
<dbReference type="InterPro" id="IPR056556">
    <property type="entry name" value="NTE1_P-loop_dom"/>
</dbReference>
<keyword evidence="10 14" id="KW-1133">Transmembrane helix</keyword>
<dbReference type="GO" id="GO:0046470">
    <property type="term" value="P:phosphatidylcholine metabolic process"/>
    <property type="evidence" value="ECO:0007669"/>
    <property type="project" value="InterPro"/>
</dbReference>
<name>A0A166NSM6_9AGAM</name>
<dbReference type="FunFam" id="3.40.1090.10:FF:000007">
    <property type="entry name" value="Lysophospholipase NTE1"/>
    <property type="match status" value="1"/>
</dbReference>
<evidence type="ECO:0000256" key="12">
    <source>
        <dbReference type="ARBA" id="ARBA00023136"/>
    </source>
</evidence>
<feature type="compositionally biased region" description="Basic residues" evidence="15">
    <location>
        <begin position="1424"/>
        <end position="1436"/>
    </location>
</feature>
<evidence type="ECO:0000256" key="2">
    <source>
        <dbReference type="ARBA" id="ARBA00006636"/>
    </source>
</evidence>
<keyword evidence="7 13" id="KW-0378">Hydrolase</keyword>
<feature type="active site" description="Proton acceptor" evidence="13">
    <location>
        <position position="1281"/>
    </location>
</feature>
<dbReference type="InterPro" id="IPR001423">
    <property type="entry name" value="LysoPLipase_patatin_CS"/>
</dbReference>
<evidence type="ECO:0000256" key="3">
    <source>
        <dbReference type="ARBA" id="ARBA00013274"/>
    </source>
</evidence>
<dbReference type="OrthoDB" id="421051at2759"/>
<dbReference type="InterPro" id="IPR018490">
    <property type="entry name" value="cNMP-bd_dom_sf"/>
</dbReference>
<evidence type="ECO:0000256" key="5">
    <source>
        <dbReference type="ARBA" id="ARBA00022692"/>
    </source>
</evidence>
<evidence type="ECO:0000256" key="6">
    <source>
        <dbReference type="ARBA" id="ARBA00022737"/>
    </source>
</evidence>
<evidence type="ECO:0000256" key="1">
    <source>
        <dbReference type="ARBA" id="ARBA00004586"/>
    </source>
</evidence>
<organism evidence="18 19">
    <name type="scientific">Athelia psychrophila</name>
    <dbReference type="NCBI Taxonomy" id="1759441"/>
    <lineage>
        <taxon>Eukaryota</taxon>
        <taxon>Fungi</taxon>
        <taxon>Dikarya</taxon>
        <taxon>Basidiomycota</taxon>
        <taxon>Agaricomycotina</taxon>
        <taxon>Agaricomycetes</taxon>
        <taxon>Agaricomycetidae</taxon>
        <taxon>Atheliales</taxon>
        <taxon>Atheliaceae</taxon>
        <taxon>Athelia</taxon>
    </lineage>
</organism>
<feature type="transmembrane region" description="Helical" evidence="14">
    <location>
        <begin position="68"/>
        <end position="86"/>
    </location>
</feature>
<evidence type="ECO:0000256" key="4">
    <source>
        <dbReference type="ARBA" id="ARBA00018317"/>
    </source>
</evidence>
<keyword evidence="6" id="KW-0677">Repeat</keyword>
<evidence type="ECO:0000256" key="13">
    <source>
        <dbReference type="PROSITE-ProRule" id="PRU01161"/>
    </source>
</evidence>
<comment type="function">
    <text evidence="14">Intracellular phospholipase B that catalyzes the double deacylation of phosphatidylcholine (PC) to glycerophosphocholine (GroPCho). Plays an important role in membrane lipid homeostasis.</text>
</comment>
<feature type="region of interest" description="Disordered" evidence="15">
    <location>
        <begin position="554"/>
        <end position="583"/>
    </location>
</feature>
<keyword evidence="9 13" id="KW-0442">Lipid degradation</keyword>
<evidence type="ECO:0000313" key="19">
    <source>
        <dbReference type="Proteomes" id="UP000076532"/>
    </source>
</evidence>
<dbReference type="Proteomes" id="UP000076532">
    <property type="component" value="Unassembled WGS sequence"/>
</dbReference>